<keyword evidence="1" id="KW-1133">Transmembrane helix</keyword>
<proteinExistence type="predicted"/>
<feature type="transmembrane region" description="Helical" evidence="1">
    <location>
        <begin position="323"/>
        <end position="341"/>
    </location>
</feature>
<feature type="transmembrane region" description="Helical" evidence="1">
    <location>
        <begin position="371"/>
        <end position="393"/>
    </location>
</feature>
<dbReference type="Proteomes" id="UP001363622">
    <property type="component" value="Unassembled WGS sequence"/>
</dbReference>
<evidence type="ECO:0000256" key="1">
    <source>
        <dbReference type="SAM" id="Phobius"/>
    </source>
</evidence>
<feature type="transmembrane region" description="Helical" evidence="1">
    <location>
        <begin position="292"/>
        <end position="311"/>
    </location>
</feature>
<organism evidence="2 3">
    <name type="scientific">Phyllosticta citriasiana</name>
    <dbReference type="NCBI Taxonomy" id="595635"/>
    <lineage>
        <taxon>Eukaryota</taxon>
        <taxon>Fungi</taxon>
        <taxon>Dikarya</taxon>
        <taxon>Ascomycota</taxon>
        <taxon>Pezizomycotina</taxon>
        <taxon>Dothideomycetes</taxon>
        <taxon>Dothideomycetes incertae sedis</taxon>
        <taxon>Botryosphaeriales</taxon>
        <taxon>Phyllostictaceae</taxon>
        <taxon>Phyllosticta</taxon>
    </lineage>
</organism>
<reference evidence="2 3" key="1">
    <citation type="submission" date="2024-04" db="EMBL/GenBank/DDBJ databases">
        <title>Phyllosticta paracitricarpa is synonymous to the EU quarantine fungus P. citricarpa based on phylogenomic analyses.</title>
        <authorList>
            <consortium name="Lawrence Berkeley National Laboratory"/>
            <person name="Van Ingen-Buijs V.A."/>
            <person name="Van Westerhoven A.C."/>
            <person name="Haridas S."/>
            <person name="Skiadas P."/>
            <person name="Martin F."/>
            <person name="Groenewald J.Z."/>
            <person name="Crous P.W."/>
            <person name="Seidl M.F."/>
        </authorList>
    </citation>
    <scope>NUCLEOTIDE SEQUENCE [LARGE SCALE GENOMIC DNA]</scope>
    <source>
        <strain evidence="2 3">CBS 123371</strain>
    </source>
</reference>
<dbReference type="EMBL" id="JBBPHU010000008">
    <property type="protein sequence ID" value="KAK7514570.1"/>
    <property type="molecule type" value="Genomic_DNA"/>
</dbReference>
<gene>
    <name evidence="2" type="ORF">IWZ03DRAFT_218766</name>
</gene>
<keyword evidence="1" id="KW-0812">Transmembrane</keyword>
<keyword evidence="3" id="KW-1185">Reference proteome</keyword>
<dbReference type="PANTHER" id="PTHR35043:SF7">
    <property type="entry name" value="TRANSCRIPTION FACTOR DOMAIN-CONTAINING PROTEIN"/>
    <property type="match status" value="1"/>
</dbReference>
<comment type="caution">
    <text evidence="2">The sequence shown here is derived from an EMBL/GenBank/DDBJ whole genome shotgun (WGS) entry which is preliminary data.</text>
</comment>
<feature type="transmembrane region" description="Helical" evidence="1">
    <location>
        <begin position="222"/>
        <end position="240"/>
    </location>
</feature>
<protein>
    <submittedName>
        <fullName evidence="2">Uncharacterized protein</fullName>
    </submittedName>
</protein>
<evidence type="ECO:0000313" key="2">
    <source>
        <dbReference type="EMBL" id="KAK7514570.1"/>
    </source>
</evidence>
<evidence type="ECO:0000313" key="3">
    <source>
        <dbReference type="Proteomes" id="UP001363622"/>
    </source>
</evidence>
<sequence length="415" mass="48337">MSSGNQSSAETRVAWVGGDHERGTLDLLWSCISTLIICTWTVQHLDVIWPCYRGRQKITLRRLKHTAFALLMPEYMNGVSIEQYCRAHTSQKKFRELKGFEEWTMTHGFFASMNGFRAKCPNGELIALRIEELYWLIQQNLVKGMPAIRKKEEETFVNPSTTLEEGLIPQEKKSDTPILSEEYILRCDKSDALTQAIACVQCGWFVFQIVARAIMDMEISPLEITTIAFTCLCFVTYMAWWKKPCDIDFSCTLEIAQDWQDWGVKMPQNRREELVRHKEGTGDLYLHAQTQFHSYFTFVLGACFGALHCIAWNLEYPSRAEQIGWWVCSLIITIWPLYMLFTTEPFIQRMMKVSKYFKILEHADSSQPLYYIHYALALLYGLARLFLIVEAFISLRSLPRGVYDTPRWTEYLPHI</sequence>
<keyword evidence="1" id="KW-0472">Membrane</keyword>
<name>A0ABR1KH52_9PEZI</name>
<dbReference type="PANTHER" id="PTHR35043">
    <property type="entry name" value="TRANSCRIPTION FACTOR DOMAIN-CONTAINING PROTEIN"/>
    <property type="match status" value="1"/>
</dbReference>
<accession>A0ABR1KH52</accession>